<gene>
    <name evidence="2" type="ORF">RDV84_00115</name>
</gene>
<dbReference type="Proteomes" id="UP001229313">
    <property type="component" value="Chromosome"/>
</dbReference>
<keyword evidence="3" id="KW-1185">Reference proteome</keyword>
<evidence type="ECO:0000313" key="2">
    <source>
        <dbReference type="EMBL" id="WMT03294.1"/>
    </source>
</evidence>
<reference evidence="2 3" key="1">
    <citation type="submission" date="2023-08" db="EMBL/GenBank/DDBJ databases">
        <title>The whole genome sequence of Lysobacter yananisis.</title>
        <authorList>
            <person name="Sun H."/>
        </authorList>
    </citation>
    <scope>NUCLEOTIDE SEQUENCE [LARGE SCALE GENOMIC DNA]</scope>
    <source>
        <strain evidence="2 3">SNNU513</strain>
    </source>
</reference>
<feature type="region of interest" description="Disordered" evidence="1">
    <location>
        <begin position="1"/>
        <end position="20"/>
    </location>
</feature>
<protein>
    <recommendedName>
        <fullName evidence="4">SPOR domain-containing protein</fullName>
    </recommendedName>
</protein>
<evidence type="ECO:0000256" key="1">
    <source>
        <dbReference type="SAM" id="MobiDB-lite"/>
    </source>
</evidence>
<dbReference type="EMBL" id="CP133568">
    <property type="protein sequence ID" value="WMT03294.1"/>
    <property type="molecule type" value="Genomic_DNA"/>
</dbReference>
<accession>A0ABY9PAB5</accession>
<name>A0ABY9PAB5_9GAMM</name>
<sequence length="59" mass="6875">MREAPPNARAKARQSPGRNGYRYKQQFGVVVIVENEREQERAYARLQRAGFKKLRVVTV</sequence>
<evidence type="ECO:0008006" key="4">
    <source>
        <dbReference type="Google" id="ProtNLM"/>
    </source>
</evidence>
<evidence type="ECO:0000313" key="3">
    <source>
        <dbReference type="Proteomes" id="UP001229313"/>
    </source>
</evidence>
<proteinExistence type="predicted"/>
<organism evidence="2 3">
    <name type="scientific">Lysobacter yananisis</name>
    <dbReference type="NCBI Taxonomy" id="1003114"/>
    <lineage>
        <taxon>Bacteria</taxon>
        <taxon>Pseudomonadati</taxon>
        <taxon>Pseudomonadota</taxon>
        <taxon>Gammaproteobacteria</taxon>
        <taxon>Lysobacterales</taxon>
        <taxon>Lysobacteraceae</taxon>
        <taxon>Lysobacter</taxon>
    </lineage>
</organism>
<dbReference type="RefSeq" id="WP_309152070.1">
    <property type="nucleotide sequence ID" value="NZ_CP133568.1"/>
</dbReference>